<reference evidence="1" key="1">
    <citation type="submission" date="2021-03" db="EMBL/GenBank/DDBJ databases">
        <authorList>
            <consortium name="DOE Joint Genome Institute"/>
            <person name="Ahrendt S."/>
            <person name="Looney B.P."/>
            <person name="Miyauchi S."/>
            <person name="Morin E."/>
            <person name="Drula E."/>
            <person name="Courty P.E."/>
            <person name="Chicoki N."/>
            <person name="Fauchery L."/>
            <person name="Kohler A."/>
            <person name="Kuo A."/>
            <person name="Labutti K."/>
            <person name="Pangilinan J."/>
            <person name="Lipzen A."/>
            <person name="Riley R."/>
            <person name="Andreopoulos W."/>
            <person name="He G."/>
            <person name="Johnson J."/>
            <person name="Barry K.W."/>
            <person name="Grigoriev I.V."/>
            <person name="Nagy L."/>
            <person name="Hibbett D."/>
            <person name="Henrissat B."/>
            <person name="Matheny P.B."/>
            <person name="Labbe J."/>
            <person name="Martin F."/>
        </authorList>
    </citation>
    <scope>NUCLEOTIDE SEQUENCE</scope>
    <source>
        <strain evidence="1">HHB10654</strain>
    </source>
</reference>
<gene>
    <name evidence="1" type="ORF">BV25DRAFT_1794768</name>
</gene>
<dbReference type="EMBL" id="MU277189">
    <property type="protein sequence ID" value="KAI0067654.1"/>
    <property type="molecule type" value="Genomic_DNA"/>
</dbReference>
<dbReference type="Proteomes" id="UP000814140">
    <property type="component" value="Unassembled WGS sequence"/>
</dbReference>
<evidence type="ECO:0000313" key="2">
    <source>
        <dbReference type="Proteomes" id="UP000814140"/>
    </source>
</evidence>
<sequence length="488" mass="52227">MYHITPLLTVLCLASHYALAAQPFDPLKHSGPASPYFDAPSQFGLPVGTPAGCIVDQAAYIVRHGARYPTSGSFAGWQNLFLKIHGANFTATGPLTFLPSWIPPVDDAPNEIDFLSTTGAAEAFNLGSQLRHRYGFTKGGGNLTVWSASEQRVLATASHFLRGYLSQGNYAILDGENRGTIVSLPDSVNFTFANSLTPTTSCPTFPTGDTSSRASTFRAAFQPAVADRLNRFLDGLALNATDIGVMQDLCGFQTEISGNSQFCDVFEPSEWLNYEYAHDLNYYYGSGPGNPFSGATGFPLVKTITDLFILGPNQTITGGTSVPPPLLMGFTHDNDLPPFIAALGLWNESSVSPLSPTTPDPERHFRASYLVAFRGYIALERLSCGALLGSSVRHVAGQINMMPGDGQDTQRYIRIKVDNAPVPVPGCTSGPSATCPLTEFASYIKKRGELVGDYVATCGLQDVANATGRADFFTNIPADSTISLPVGF</sequence>
<reference evidence="1" key="2">
    <citation type="journal article" date="2022" name="New Phytol.">
        <title>Evolutionary transition to the ectomycorrhizal habit in the genomes of a hyperdiverse lineage of mushroom-forming fungi.</title>
        <authorList>
            <person name="Looney B."/>
            <person name="Miyauchi S."/>
            <person name="Morin E."/>
            <person name="Drula E."/>
            <person name="Courty P.E."/>
            <person name="Kohler A."/>
            <person name="Kuo A."/>
            <person name="LaButti K."/>
            <person name="Pangilinan J."/>
            <person name="Lipzen A."/>
            <person name="Riley R."/>
            <person name="Andreopoulos W."/>
            <person name="He G."/>
            <person name="Johnson J."/>
            <person name="Nolan M."/>
            <person name="Tritt A."/>
            <person name="Barry K.W."/>
            <person name="Grigoriev I.V."/>
            <person name="Nagy L.G."/>
            <person name="Hibbett D."/>
            <person name="Henrissat B."/>
            <person name="Matheny P.B."/>
            <person name="Labbe J."/>
            <person name="Martin F.M."/>
        </authorList>
    </citation>
    <scope>NUCLEOTIDE SEQUENCE</scope>
    <source>
        <strain evidence="1">HHB10654</strain>
    </source>
</reference>
<name>A0ACB8TGR6_9AGAM</name>
<organism evidence="1 2">
    <name type="scientific">Artomyces pyxidatus</name>
    <dbReference type="NCBI Taxonomy" id="48021"/>
    <lineage>
        <taxon>Eukaryota</taxon>
        <taxon>Fungi</taxon>
        <taxon>Dikarya</taxon>
        <taxon>Basidiomycota</taxon>
        <taxon>Agaricomycotina</taxon>
        <taxon>Agaricomycetes</taxon>
        <taxon>Russulales</taxon>
        <taxon>Auriscalpiaceae</taxon>
        <taxon>Artomyces</taxon>
    </lineage>
</organism>
<proteinExistence type="predicted"/>
<keyword evidence="2" id="KW-1185">Reference proteome</keyword>
<evidence type="ECO:0000313" key="1">
    <source>
        <dbReference type="EMBL" id="KAI0067654.1"/>
    </source>
</evidence>
<protein>
    <submittedName>
        <fullName evidence="1">Phosphoglycerate mutase-like protein</fullName>
    </submittedName>
</protein>
<comment type="caution">
    <text evidence="1">The sequence shown here is derived from an EMBL/GenBank/DDBJ whole genome shotgun (WGS) entry which is preliminary data.</text>
</comment>
<accession>A0ACB8TGR6</accession>